<gene>
    <name evidence="1" type="ORF">KOI35_20575</name>
</gene>
<dbReference type="Gene3D" id="3.40.50.1820">
    <property type="entry name" value="alpha/beta hydrolase"/>
    <property type="match status" value="1"/>
</dbReference>
<name>A0ABS5YV02_9ACTN</name>
<comment type="caution">
    <text evidence="1">The sequence shown here is derived from an EMBL/GenBank/DDBJ whole genome shotgun (WGS) entry which is preliminary data.</text>
</comment>
<evidence type="ECO:0000313" key="1">
    <source>
        <dbReference type="EMBL" id="MBU2665910.1"/>
    </source>
</evidence>
<dbReference type="SUPFAM" id="SSF53474">
    <property type="entry name" value="alpha/beta-Hydrolases"/>
    <property type="match status" value="1"/>
</dbReference>
<dbReference type="RefSeq" id="WP_215789123.1">
    <property type="nucleotide sequence ID" value="NZ_JAHKKG010000006.1"/>
</dbReference>
<dbReference type="EMBL" id="JAHKKG010000006">
    <property type="protein sequence ID" value="MBU2665910.1"/>
    <property type="molecule type" value="Genomic_DNA"/>
</dbReference>
<protein>
    <submittedName>
        <fullName evidence="1">GPI inositol-deacylase</fullName>
    </submittedName>
</protein>
<evidence type="ECO:0000313" key="2">
    <source>
        <dbReference type="Proteomes" id="UP001519654"/>
    </source>
</evidence>
<reference evidence="1 2" key="1">
    <citation type="submission" date="2021-06" db="EMBL/GenBank/DDBJ databases">
        <title>Actinoplanes lichenicola sp. nov., and Actinoplanes ovalisporus sp. nov., isolated from lichen in Thailand.</title>
        <authorList>
            <person name="Saeng-In P."/>
            <person name="Kanchanasin P."/>
            <person name="Yuki M."/>
            <person name="Kudo T."/>
            <person name="Ohkuma M."/>
            <person name="Phongsopitanun W."/>
            <person name="Tanasupawat S."/>
        </authorList>
    </citation>
    <scope>NUCLEOTIDE SEQUENCE [LARGE SCALE GENOMIC DNA]</scope>
    <source>
        <strain evidence="1 2">NBRC 110975</strain>
    </source>
</reference>
<accession>A0ABS5YV02</accession>
<dbReference type="InterPro" id="IPR029058">
    <property type="entry name" value="AB_hydrolase_fold"/>
</dbReference>
<proteinExistence type="predicted"/>
<keyword evidence="2" id="KW-1185">Reference proteome</keyword>
<organism evidence="1 2">
    <name type="scientific">Paractinoplanes bogorensis</name>
    <dbReference type="NCBI Taxonomy" id="1610840"/>
    <lineage>
        <taxon>Bacteria</taxon>
        <taxon>Bacillati</taxon>
        <taxon>Actinomycetota</taxon>
        <taxon>Actinomycetes</taxon>
        <taxon>Micromonosporales</taxon>
        <taxon>Micromonosporaceae</taxon>
        <taxon>Paractinoplanes</taxon>
    </lineage>
</organism>
<sequence>MSRLLIVHGTGGPRRSDASVRLEWITSIQDGLMLAGHPVADLDVAVVNLDAAGRDWPPAEGADPRLLRRLWQNATFDSEPGPEPVGSDALAERLAWSRYFCGLTPAELTTTLGRAQVTPDIRAAFTPDIGIVIGHCLGGVAAAAALTEPLPTVHTLITLGSPHAATGGPSGGGTTWVAVTDVQDTLVLAAGAEPPGITEKVSLDCDPRLRGARNYLASPEFGKVLGSVLEVGRSA</sequence>
<dbReference type="Proteomes" id="UP001519654">
    <property type="component" value="Unassembled WGS sequence"/>
</dbReference>